<dbReference type="Pfam" id="PF01177">
    <property type="entry name" value="Asp_Glu_race"/>
    <property type="match status" value="1"/>
</dbReference>
<name>A0AAN7W0U4_9PEZI</name>
<dbReference type="PANTHER" id="PTHR28047:SF5">
    <property type="entry name" value="PROTEIN DCG1"/>
    <property type="match status" value="1"/>
</dbReference>
<dbReference type="AlphaFoldDB" id="A0AAN7W0U4"/>
<evidence type="ECO:0000313" key="2">
    <source>
        <dbReference type="EMBL" id="KAK5693955.1"/>
    </source>
</evidence>
<sequence>MRMTMFTTDASSRSILIINPNTTVAVTDGLRPVVDKLGFDTTHFQYFTAPSGVSSINNEEDAAVSAKACLPALRDKLKDHDAFLVCCYSQHPLVSQLRAELVQRGMGNKPVTGIFEASVAACLQSIQIDGKFGIVSTGSQWKEILRDAVANFMGTENSSRYAGTETTGIDAVELHSTAKDEVDELMKQATKILLDNGAKAICLGCAGMAGMDQTVREACVETLGEDEGRRVKIVDGVVSGVVHLEGTLRQGL</sequence>
<comment type="similarity">
    <text evidence="1">Belongs to the HyuE racemase family.</text>
</comment>
<dbReference type="GO" id="GO:0047661">
    <property type="term" value="F:amino-acid racemase activity"/>
    <property type="evidence" value="ECO:0007669"/>
    <property type="project" value="InterPro"/>
</dbReference>
<gene>
    <name evidence="2" type="primary">DCG1</name>
    <name evidence="2" type="ORF">LTR97_009573</name>
</gene>
<dbReference type="EMBL" id="JAVRQU010000016">
    <property type="protein sequence ID" value="KAK5693955.1"/>
    <property type="molecule type" value="Genomic_DNA"/>
</dbReference>
<comment type="caution">
    <text evidence="2">The sequence shown here is derived from an EMBL/GenBank/DDBJ whole genome shotgun (WGS) entry which is preliminary data.</text>
</comment>
<organism evidence="2 3">
    <name type="scientific">Elasticomyces elasticus</name>
    <dbReference type="NCBI Taxonomy" id="574655"/>
    <lineage>
        <taxon>Eukaryota</taxon>
        <taxon>Fungi</taxon>
        <taxon>Dikarya</taxon>
        <taxon>Ascomycota</taxon>
        <taxon>Pezizomycotina</taxon>
        <taxon>Dothideomycetes</taxon>
        <taxon>Dothideomycetidae</taxon>
        <taxon>Mycosphaerellales</taxon>
        <taxon>Teratosphaeriaceae</taxon>
        <taxon>Elasticomyces</taxon>
    </lineage>
</organism>
<protein>
    <submittedName>
        <fullName evidence="2">Protein dcg1</fullName>
    </submittedName>
</protein>
<accession>A0AAN7W0U4</accession>
<dbReference type="InterPro" id="IPR015942">
    <property type="entry name" value="Asp/Glu/hydantoin_racemase"/>
</dbReference>
<evidence type="ECO:0000256" key="1">
    <source>
        <dbReference type="ARBA" id="ARBA00038414"/>
    </source>
</evidence>
<evidence type="ECO:0000313" key="3">
    <source>
        <dbReference type="Proteomes" id="UP001310594"/>
    </source>
</evidence>
<proteinExistence type="inferred from homology"/>
<dbReference type="Gene3D" id="3.40.50.12500">
    <property type="match status" value="1"/>
</dbReference>
<dbReference type="Proteomes" id="UP001310594">
    <property type="component" value="Unassembled WGS sequence"/>
</dbReference>
<dbReference type="InterPro" id="IPR052186">
    <property type="entry name" value="Hydantoin_racemase-like"/>
</dbReference>
<dbReference type="PANTHER" id="PTHR28047">
    <property type="entry name" value="PROTEIN DCG1"/>
    <property type="match status" value="1"/>
</dbReference>
<reference evidence="2" key="1">
    <citation type="submission" date="2023-08" db="EMBL/GenBank/DDBJ databases">
        <title>Black Yeasts Isolated from many extreme environments.</title>
        <authorList>
            <person name="Coleine C."/>
            <person name="Stajich J.E."/>
            <person name="Selbmann L."/>
        </authorList>
    </citation>
    <scope>NUCLEOTIDE SEQUENCE</scope>
    <source>
        <strain evidence="2">CCFEE 5810</strain>
    </source>
</reference>
<dbReference type="InterPro" id="IPR053714">
    <property type="entry name" value="Iso_Racemase_Enz_sf"/>
</dbReference>